<evidence type="ECO:0000259" key="2">
    <source>
        <dbReference type="Pfam" id="PF01370"/>
    </source>
</evidence>
<evidence type="ECO:0000259" key="3">
    <source>
        <dbReference type="Pfam" id="PF08338"/>
    </source>
</evidence>
<dbReference type="RefSeq" id="WP_152810348.1">
    <property type="nucleotide sequence ID" value="NZ_WHNW01000006.1"/>
</dbReference>
<feature type="domain" description="NAD-dependent epimerase/dehydratase" evidence="2">
    <location>
        <begin position="3"/>
        <end position="228"/>
    </location>
</feature>
<dbReference type="EMBL" id="WHNW01000006">
    <property type="protein sequence ID" value="MPV86347.1"/>
    <property type="molecule type" value="Genomic_DNA"/>
</dbReference>
<organism evidence="4 5">
    <name type="scientific">Ostreibacterium oceani</name>
    <dbReference type="NCBI Taxonomy" id="2654998"/>
    <lineage>
        <taxon>Bacteria</taxon>
        <taxon>Pseudomonadati</taxon>
        <taxon>Pseudomonadota</taxon>
        <taxon>Gammaproteobacteria</taxon>
        <taxon>Cardiobacteriales</taxon>
        <taxon>Ostreibacteriaceae</taxon>
        <taxon>Ostreibacterium</taxon>
    </lineage>
</organism>
<dbReference type="Pfam" id="PF08338">
    <property type="entry name" value="DUF1731"/>
    <property type="match status" value="1"/>
</dbReference>
<dbReference type="PANTHER" id="PTHR11092">
    <property type="entry name" value="SUGAR NUCLEOTIDE EPIMERASE RELATED"/>
    <property type="match status" value="1"/>
</dbReference>
<dbReference type="InterPro" id="IPR010099">
    <property type="entry name" value="SDR39U1"/>
</dbReference>
<evidence type="ECO:0000256" key="1">
    <source>
        <dbReference type="ARBA" id="ARBA00009353"/>
    </source>
</evidence>
<evidence type="ECO:0000313" key="5">
    <source>
        <dbReference type="Proteomes" id="UP000471298"/>
    </source>
</evidence>
<sequence length="306" mass="32836">MKILITGGTGFIGGQLTKQLLAMGHQVTVLTRYPQKQSMQAGLRLVDSLSQLADNEIIDGIINLAGAPINKRWTPQYKNTLIDSRVNTTEQIAALVQRLLTRPRVFISGSAIGFYGHTTSADGAIVDETSQPTIDTQQNDFAHQLCARWEAAAATITELGVKTYIIRLGVVLDSSGGALAEMLPAFKLGLGGKIGSGRQGFSWIHRDDAVNAIHFLLADSASPGVYNLTAPYPVTNAAFSQALAKALHRPCVMTIPAFAIRLLFGEMGETLLLNGQCVKPTRLLSTGFAFQYPTLQEALSGIGKKP</sequence>
<gene>
    <name evidence="4" type="ORF">GCU85_06330</name>
</gene>
<evidence type="ECO:0000313" key="4">
    <source>
        <dbReference type="EMBL" id="MPV86347.1"/>
    </source>
</evidence>
<dbReference type="AlphaFoldDB" id="A0A6N7EYW1"/>
<dbReference type="NCBIfam" id="TIGR01777">
    <property type="entry name" value="yfcH"/>
    <property type="match status" value="1"/>
</dbReference>
<keyword evidence="5" id="KW-1185">Reference proteome</keyword>
<comment type="caution">
    <text evidence="4">The sequence shown here is derived from an EMBL/GenBank/DDBJ whole genome shotgun (WGS) entry which is preliminary data.</text>
</comment>
<comment type="similarity">
    <text evidence="1">Belongs to the NAD(P)-dependent epimerase/dehydratase family. SDR39U1 subfamily.</text>
</comment>
<dbReference type="InterPro" id="IPR013549">
    <property type="entry name" value="DUF1731"/>
</dbReference>
<accession>A0A6N7EYW1</accession>
<name>A0A6N7EYW1_9GAMM</name>
<dbReference type="InterPro" id="IPR001509">
    <property type="entry name" value="Epimerase_deHydtase"/>
</dbReference>
<dbReference type="Pfam" id="PF01370">
    <property type="entry name" value="Epimerase"/>
    <property type="match status" value="1"/>
</dbReference>
<dbReference type="CDD" id="cd05242">
    <property type="entry name" value="SDR_a8"/>
    <property type="match status" value="1"/>
</dbReference>
<proteinExistence type="inferred from homology"/>
<dbReference type="Proteomes" id="UP000471298">
    <property type="component" value="Unassembled WGS sequence"/>
</dbReference>
<dbReference type="SUPFAM" id="SSF51735">
    <property type="entry name" value="NAD(P)-binding Rossmann-fold domains"/>
    <property type="match status" value="1"/>
</dbReference>
<feature type="domain" description="DUF1731" evidence="3">
    <location>
        <begin position="255"/>
        <end position="300"/>
    </location>
</feature>
<dbReference type="PANTHER" id="PTHR11092:SF0">
    <property type="entry name" value="EPIMERASE FAMILY PROTEIN SDR39U1"/>
    <property type="match status" value="1"/>
</dbReference>
<dbReference type="FunCoup" id="A0A6N7EYW1">
    <property type="interactions" value="296"/>
</dbReference>
<reference evidence="4 5" key="1">
    <citation type="submission" date="2019-10" db="EMBL/GenBank/DDBJ databases">
        <title>Cardiobacteriales fam. a chemoheterotrophic member of the order Cardiobacteriales, and proposal of Cardiobacteriales fam. nov.</title>
        <authorList>
            <person name="Wang C."/>
        </authorList>
    </citation>
    <scope>NUCLEOTIDE SEQUENCE [LARGE SCALE GENOMIC DNA]</scope>
    <source>
        <strain evidence="4 5">ML27</strain>
    </source>
</reference>
<dbReference type="InParanoid" id="A0A6N7EYW1"/>
<protein>
    <submittedName>
        <fullName evidence="4">TIGR01777 family protein</fullName>
    </submittedName>
</protein>
<dbReference type="Gene3D" id="3.40.50.720">
    <property type="entry name" value="NAD(P)-binding Rossmann-like Domain"/>
    <property type="match status" value="1"/>
</dbReference>
<dbReference type="InterPro" id="IPR036291">
    <property type="entry name" value="NAD(P)-bd_dom_sf"/>
</dbReference>